<dbReference type="EMBL" id="SRLO01002372">
    <property type="protein sequence ID" value="TNN33066.1"/>
    <property type="molecule type" value="Genomic_DNA"/>
</dbReference>
<gene>
    <name evidence="2" type="ORF">EYF80_056770</name>
</gene>
<feature type="region of interest" description="Disordered" evidence="1">
    <location>
        <begin position="1"/>
        <end position="20"/>
    </location>
</feature>
<reference evidence="2 3" key="1">
    <citation type="submission" date="2019-03" db="EMBL/GenBank/DDBJ databases">
        <title>First draft genome of Liparis tanakae, snailfish: a comprehensive survey of snailfish specific genes.</title>
        <authorList>
            <person name="Kim W."/>
            <person name="Song I."/>
            <person name="Jeong J.-H."/>
            <person name="Kim D."/>
            <person name="Kim S."/>
            <person name="Ryu S."/>
            <person name="Song J.Y."/>
            <person name="Lee S.K."/>
        </authorList>
    </citation>
    <scope>NUCLEOTIDE SEQUENCE [LARGE SCALE GENOMIC DNA]</scope>
    <source>
        <tissue evidence="2">Muscle</tissue>
    </source>
</reference>
<evidence type="ECO:0000313" key="3">
    <source>
        <dbReference type="Proteomes" id="UP000314294"/>
    </source>
</evidence>
<keyword evidence="3" id="KW-1185">Reference proteome</keyword>
<dbReference type="Proteomes" id="UP000314294">
    <property type="component" value="Unassembled WGS sequence"/>
</dbReference>
<organism evidence="2 3">
    <name type="scientific">Liparis tanakae</name>
    <name type="common">Tanaka's snailfish</name>
    <dbReference type="NCBI Taxonomy" id="230148"/>
    <lineage>
        <taxon>Eukaryota</taxon>
        <taxon>Metazoa</taxon>
        <taxon>Chordata</taxon>
        <taxon>Craniata</taxon>
        <taxon>Vertebrata</taxon>
        <taxon>Euteleostomi</taxon>
        <taxon>Actinopterygii</taxon>
        <taxon>Neopterygii</taxon>
        <taxon>Teleostei</taxon>
        <taxon>Neoteleostei</taxon>
        <taxon>Acanthomorphata</taxon>
        <taxon>Eupercaria</taxon>
        <taxon>Perciformes</taxon>
        <taxon>Cottioidei</taxon>
        <taxon>Cottales</taxon>
        <taxon>Liparidae</taxon>
        <taxon>Liparis</taxon>
    </lineage>
</organism>
<proteinExistence type="predicted"/>
<comment type="caution">
    <text evidence="2">The sequence shown here is derived from an EMBL/GenBank/DDBJ whole genome shotgun (WGS) entry which is preliminary data.</text>
</comment>
<protein>
    <submittedName>
        <fullName evidence="2">Uncharacterized protein</fullName>
    </submittedName>
</protein>
<accession>A0A4Z2EVT2</accession>
<sequence length="87" mass="10149">MKEKERESGGGAKKIKRIKTAEQSIDFDGEPRGRCFRERCRSEGDCNRRHRSLRCIGRRFEDASSIRDKSTAPAYRVRSFRELSNII</sequence>
<evidence type="ECO:0000313" key="2">
    <source>
        <dbReference type="EMBL" id="TNN33066.1"/>
    </source>
</evidence>
<dbReference type="AlphaFoldDB" id="A0A4Z2EVT2"/>
<evidence type="ECO:0000256" key="1">
    <source>
        <dbReference type="SAM" id="MobiDB-lite"/>
    </source>
</evidence>
<name>A0A4Z2EVT2_9TELE</name>